<sequence>MPESATIPHTTSSGGDSEGKSKSADKSSRTRRLKHDIIEAVNELIQDITTCHEQIAEQAIEHIHQNEVILTLGSSKTVLEFLYAAKEKRRSFRVFVAEGAPRYQGHLLAKELVARGLQTTLITDSAVFAIISRVNMVIVGAHAVMANGGVIAPVGLNMVALAAQKHAVPFVVLAGSHKLCPLYPHNPEVLLNELRSPSELLDFGEFSDCLDFGSGTGSPLLHVVNPAFDYVPPKLVSLFITDTGGHNPSYMYRLIADYYSADDLVISFVYYILGSLGVTMEEVVDWQMEILAQCMEECQPLFYAGREAGLLIGKNEKEREAKNGHFCDCDEAVV</sequence>
<dbReference type="InterPro" id="IPR042529">
    <property type="entry name" value="IF_2B-like_C"/>
</dbReference>
<dbReference type="InterPro" id="IPR037171">
    <property type="entry name" value="NagB/RpiA_transferase-like"/>
</dbReference>
<evidence type="ECO:0000256" key="5">
    <source>
        <dbReference type="ARBA" id="ARBA00022917"/>
    </source>
</evidence>
<evidence type="ECO:0000256" key="1">
    <source>
        <dbReference type="ARBA" id="ARBA00004514"/>
    </source>
</evidence>
<evidence type="ECO:0000313" key="11">
    <source>
        <dbReference type="EMBL" id="KAJ6428142.1"/>
    </source>
</evidence>
<evidence type="ECO:0000256" key="10">
    <source>
        <dbReference type="SAM" id="MobiDB-lite"/>
    </source>
</evidence>
<evidence type="ECO:0000256" key="6">
    <source>
        <dbReference type="ARBA" id="ARBA00044122"/>
    </source>
</evidence>
<reference evidence="11 12" key="1">
    <citation type="journal article" date="2023" name="Int. J. Mol. Sci.">
        <title>De Novo Assembly and Annotation of 11 Diverse Shrub Willow (Salix) Genomes Reveals Novel Gene Organization in Sex-Linked Regions.</title>
        <authorList>
            <person name="Hyden B."/>
            <person name="Feng K."/>
            <person name="Yates T.B."/>
            <person name="Jawdy S."/>
            <person name="Cereghino C."/>
            <person name="Smart L.B."/>
            <person name="Muchero W."/>
        </authorList>
    </citation>
    <scope>NUCLEOTIDE SEQUENCE [LARGE SCALE GENOMIC DNA]</scope>
    <source>
        <tissue evidence="11">Shoot tip</tissue>
    </source>
</reference>
<feature type="compositionally biased region" description="Basic and acidic residues" evidence="10">
    <location>
        <begin position="17"/>
        <end position="28"/>
    </location>
</feature>
<dbReference type="GO" id="GO:0005085">
    <property type="term" value="F:guanyl-nucleotide exchange factor activity"/>
    <property type="evidence" value="ECO:0007669"/>
    <property type="project" value="TreeGrafter"/>
</dbReference>
<dbReference type="PANTHER" id="PTHR45859">
    <property type="entry name" value="TRANSLATION INITIATION FACTOR EIF-2B SUBUNIT BETA"/>
    <property type="match status" value="1"/>
</dbReference>
<comment type="subunit">
    <text evidence="8">Component of the translation initiation factor 2B (eIF2B) complex which is a heterodecamer of two sets of five different subunits: alpha, beta, gamma, delta and epsilon. Subunits alpha, beta and delta comprise a regulatory subcomplex and subunits epsilon and gamma comprise a catalytic subcomplex. Within the complex, the hexameric regulatory complex resides at the center, with the two heterodimeric catalytic subcomplexes bound on opposite sides.</text>
</comment>
<keyword evidence="5" id="KW-0648">Protein biosynthesis</keyword>
<dbReference type="InterPro" id="IPR000649">
    <property type="entry name" value="IF-2B-related"/>
</dbReference>
<dbReference type="InterPro" id="IPR051855">
    <property type="entry name" value="eIF2B_beta_subunit"/>
</dbReference>
<dbReference type="FunFam" id="3.40.50.10470:FF:000005">
    <property type="entry name" value="translation initiation factor eIF-2B subunit beta"/>
    <property type="match status" value="1"/>
</dbReference>
<comment type="similarity">
    <text evidence="2 9">Belongs to the eIF-2B alpha/beta/delta subunits family.</text>
</comment>
<keyword evidence="12" id="KW-1185">Reference proteome</keyword>
<dbReference type="Proteomes" id="UP001162972">
    <property type="component" value="Chromosome 1"/>
</dbReference>
<feature type="region of interest" description="Disordered" evidence="10">
    <location>
        <begin position="1"/>
        <end position="31"/>
    </location>
</feature>
<comment type="caution">
    <text evidence="11">The sequence shown here is derived from an EMBL/GenBank/DDBJ whole genome shotgun (WGS) entry which is preliminary data.</text>
</comment>
<evidence type="ECO:0000313" key="12">
    <source>
        <dbReference type="Proteomes" id="UP001162972"/>
    </source>
</evidence>
<evidence type="ECO:0000256" key="7">
    <source>
        <dbReference type="ARBA" id="ARBA00044228"/>
    </source>
</evidence>
<evidence type="ECO:0000256" key="8">
    <source>
        <dbReference type="ARBA" id="ARBA00046432"/>
    </source>
</evidence>
<accession>A0AAD6PF56</accession>
<dbReference type="AlphaFoldDB" id="A0AAD6PF56"/>
<dbReference type="GO" id="GO:0005829">
    <property type="term" value="C:cytosol"/>
    <property type="evidence" value="ECO:0007669"/>
    <property type="project" value="UniProtKB-SubCell"/>
</dbReference>
<name>A0AAD6PF56_9ROSI</name>
<dbReference type="GO" id="GO:0003743">
    <property type="term" value="F:translation initiation factor activity"/>
    <property type="evidence" value="ECO:0007669"/>
    <property type="project" value="UniProtKB-KW"/>
</dbReference>
<comment type="subcellular location">
    <subcellularLocation>
        <location evidence="1">Cytoplasm</location>
        <location evidence="1">Cytosol</location>
    </subcellularLocation>
</comment>
<protein>
    <recommendedName>
        <fullName evidence="6">Translation initiation factor eIF2B subunit beta</fullName>
    </recommendedName>
    <alternativeName>
        <fullName evidence="7">eIF2B GDP-GTP exchange factor subunit beta</fullName>
    </alternativeName>
</protein>
<dbReference type="PANTHER" id="PTHR45859:SF1">
    <property type="entry name" value="TRANSLATION INITIATION FACTOR EIF-2B SUBUNIT BETA"/>
    <property type="match status" value="1"/>
</dbReference>
<dbReference type="SUPFAM" id="SSF100950">
    <property type="entry name" value="NagB/RpiA/CoA transferase-like"/>
    <property type="match status" value="1"/>
</dbReference>
<gene>
    <name evidence="11" type="ORF">OIU84_023540</name>
</gene>
<proteinExistence type="inferred from homology"/>
<dbReference type="EMBL" id="JAPFFJ010000005">
    <property type="protein sequence ID" value="KAJ6428142.1"/>
    <property type="molecule type" value="Genomic_DNA"/>
</dbReference>
<evidence type="ECO:0000256" key="3">
    <source>
        <dbReference type="ARBA" id="ARBA00022490"/>
    </source>
</evidence>
<dbReference type="GO" id="GO:0005851">
    <property type="term" value="C:eukaryotic translation initiation factor 2B complex"/>
    <property type="evidence" value="ECO:0007669"/>
    <property type="project" value="TreeGrafter"/>
</dbReference>
<keyword evidence="3" id="KW-0963">Cytoplasm</keyword>
<dbReference type="Gene3D" id="3.40.50.10470">
    <property type="entry name" value="Translation initiation factor eif-2b, domain 2"/>
    <property type="match status" value="1"/>
</dbReference>
<dbReference type="Pfam" id="PF01008">
    <property type="entry name" value="IF-2B"/>
    <property type="match status" value="1"/>
</dbReference>
<keyword evidence="4" id="KW-0396">Initiation factor</keyword>
<evidence type="ECO:0000256" key="2">
    <source>
        <dbReference type="ARBA" id="ARBA00007251"/>
    </source>
</evidence>
<organism evidence="11 12">
    <name type="scientific">Salix udensis</name>
    <dbReference type="NCBI Taxonomy" id="889485"/>
    <lineage>
        <taxon>Eukaryota</taxon>
        <taxon>Viridiplantae</taxon>
        <taxon>Streptophyta</taxon>
        <taxon>Embryophyta</taxon>
        <taxon>Tracheophyta</taxon>
        <taxon>Spermatophyta</taxon>
        <taxon>Magnoliopsida</taxon>
        <taxon>eudicotyledons</taxon>
        <taxon>Gunneridae</taxon>
        <taxon>Pentapetalae</taxon>
        <taxon>rosids</taxon>
        <taxon>fabids</taxon>
        <taxon>Malpighiales</taxon>
        <taxon>Salicaceae</taxon>
        <taxon>Saliceae</taxon>
        <taxon>Salix</taxon>
    </lineage>
</organism>
<evidence type="ECO:0000256" key="9">
    <source>
        <dbReference type="RuleBase" id="RU003814"/>
    </source>
</evidence>
<evidence type="ECO:0000256" key="4">
    <source>
        <dbReference type="ARBA" id="ARBA00022540"/>
    </source>
</evidence>